<name>G0P338_CAEBE</name>
<evidence type="ECO:0000313" key="11">
    <source>
        <dbReference type="EMBL" id="EGT43824.1"/>
    </source>
</evidence>
<keyword evidence="6" id="KW-0238">DNA-binding</keyword>
<comment type="subcellular location">
    <subcellularLocation>
        <location evidence="1">Nucleus</location>
    </subcellularLocation>
</comment>
<dbReference type="InParanoid" id="G0P338"/>
<dbReference type="AlphaFoldDB" id="G0P338"/>
<evidence type="ECO:0000256" key="5">
    <source>
        <dbReference type="ARBA" id="ARBA00023015"/>
    </source>
</evidence>
<keyword evidence="4" id="KW-0862">Zinc</keyword>
<organism evidence="12">
    <name type="scientific">Caenorhabditis brenneri</name>
    <name type="common">Nematode worm</name>
    <dbReference type="NCBI Taxonomy" id="135651"/>
    <lineage>
        <taxon>Eukaryota</taxon>
        <taxon>Metazoa</taxon>
        <taxon>Ecdysozoa</taxon>
        <taxon>Nematoda</taxon>
        <taxon>Chromadorea</taxon>
        <taxon>Rhabditida</taxon>
        <taxon>Rhabditina</taxon>
        <taxon>Rhabditomorpha</taxon>
        <taxon>Rhabditoidea</taxon>
        <taxon>Rhabditidae</taxon>
        <taxon>Peloderinae</taxon>
        <taxon>Caenorhabditis</taxon>
    </lineage>
</organism>
<dbReference type="GO" id="GO:0005634">
    <property type="term" value="C:nucleus"/>
    <property type="evidence" value="ECO:0007669"/>
    <property type="project" value="UniProtKB-SubCell"/>
</dbReference>
<evidence type="ECO:0000256" key="4">
    <source>
        <dbReference type="ARBA" id="ARBA00022833"/>
    </source>
</evidence>
<evidence type="ECO:0000256" key="8">
    <source>
        <dbReference type="ARBA" id="ARBA00023170"/>
    </source>
</evidence>
<evidence type="ECO:0000256" key="3">
    <source>
        <dbReference type="ARBA" id="ARBA00022771"/>
    </source>
</evidence>
<dbReference type="eggNOG" id="KOG4846">
    <property type="taxonomic scope" value="Eukaryota"/>
</dbReference>
<dbReference type="STRING" id="135651.G0P338"/>
<dbReference type="SUPFAM" id="SSF57716">
    <property type="entry name" value="Glucocorticoid receptor-like (DNA-binding domain)"/>
    <property type="match status" value="1"/>
</dbReference>
<evidence type="ECO:0000256" key="2">
    <source>
        <dbReference type="ARBA" id="ARBA00022723"/>
    </source>
</evidence>
<dbReference type="InterPro" id="IPR013088">
    <property type="entry name" value="Znf_NHR/GATA"/>
</dbReference>
<dbReference type="SMART" id="SM00399">
    <property type="entry name" value="ZnF_C4"/>
    <property type="match status" value="1"/>
</dbReference>
<gene>
    <name evidence="11" type="ORF">CAEBREN_04870</name>
</gene>
<dbReference type="GO" id="GO:0004879">
    <property type="term" value="F:nuclear receptor activity"/>
    <property type="evidence" value="ECO:0007669"/>
    <property type="project" value="TreeGrafter"/>
</dbReference>
<keyword evidence="9" id="KW-0539">Nucleus</keyword>
<dbReference type="PANTHER" id="PTHR45805:SF2">
    <property type="entry name" value="NUCLEAR HORMONE RECEPTOR HR3-RELATED"/>
    <property type="match status" value="1"/>
</dbReference>
<dbReference type="PROSITE" id="PS00031">
    <property type="entry name" value="NUCLEAR_REC_DBD_1"/>
    <property type="match status" value="1"/>
</dbReference>
<evidence type="ECO:0000259" key="10">
    <source>
        <dbReference type="PROSITE" id="PS51030"/>
    </source>
</evidence>
<evidence type="ECO:0000256" key="1">
    <source>
        <dbReference type="ARBA" id="ARBA00004123"/>
    </source>
</evidence>
<dbReference type="InterPro" id="IPR035500">
    <property type="entry name" value="NHR-like_dom_sf"/>
</dbReference>
<dbReference type="EMBL" id="GL380036">
    <property type="protein sequence ID" value="EGT43824.1"/>
    <property type="molecule type" value="Genomic_DNA"/>
</dbReference>
<keyword evidence="8" id="KW-0675">Receptor</keyword>
<reference evidence="12" key="1">
    <citation type="submission" date="2011-07" db="EMBL/GenBank/DDBJ databases">
        <authorList>
            <consortium name="Caenorhabditis brenneri Sequencing and Analysis Consortium"/>
            <person name="Wilson R.K."/>
        </authorList>
    </citation>
    <scope>NUCLEOTIDE SEQUENCE [LARGE SCALE GENOMIC DNA]</scope>
    <source>
        <strain evidence="12">PB2801</strain>
    </source>
</reference>
<dbReference type="Gene3D" id="1.10.565.10">
    <property type="entry name" value="Retinoid X Receptor"/>
    <property type="match status" value="2"/>
</dbReference>
<dbReference type="HOGENOM" id="CLU_716171_0_0_1"/>
<dbReference type="GO" id="GO:0000978">
    <property type="term" value="F:RNA polymerase II cis-regulatory region sequence-specific DNA binding"/>
    <property type="evidence" value="ECO:0007669"/>
    <property type="project" value="TreeGrafter"/>
</dbReference>
<proteinExistence type="predicted"/>
<feature type="domain" description="Nuclear receptor" evidence="10">
    <location>
        <begin position="19"/>
        <end position="96"/>
    </location>
</feature>
<protein>
    <recommendedName>
        <fullName evidence="10">Nuclear receptor domain-containing protein</fullName>
    </recommendedName>
</protein>
<dbReference type="InterPro" id="IPR001628">
    <property type="entry name" value="Znf_hrmn_rcpt"/>
</dbReference>
<dbReference type="GO" id="GO:0008270">
    <property type="term" value="F:zinc ion binding"/>
    <property type="evidence" value="ECO:0007669"/>
    <property type="project" value="UniProtKB-KW"/>
</dbReference>
<keyword evidence="5" id="KW-0805">Transcription regulation</keyword>
<keyword evidence="12" id="KW-1185">Reference proteome</keyword>
<evidence type="ECO:0000256" key="6">
    <source>
        <dbReference type="ARBA" id="ARBA00023125"/>
    </source>
</evidence>
<sequence length="372" mass="42465">MSSFAMLSSTTSPEKENMNGPCKVCDKPSNGLHYGVRTCDSCKCFFARSLKKSTESLVCSKDSNCDLSGRQPKTICSYCRFQKCVKVGMTSISYQYRPESLVQRALTPNDMVPLLPSPSSSLQSSELMEMNDDLLTETFNLSKLTELQEISNIVNSYKEGCCFTAEKIKGLELKEFKMVISQNAELTLVKAWTDYAEEIEADIRALLPFIDDLQDSFNSHDKAILLKRSAFQIYLLRRIRALNPYGLLLSDGRVIKLISLQFLYGIQLINEMLQVNPENLSSAQQKFKKLFMKHAESRGVDQRVFQNLIELWPELEKLKVMHQERLEILKPYRWAFPENSLFAEVYDLDPQIVTFENESNLSSDLLVSNGFP</sequence>
<dbReference type="Proteomes" id="UP000008068">
    <property type="component" value="Unassembled WGS sequence"/>
</dbReference>
<evidence type="ECO:0000256" key="7">
    <source>
        <dbReference type="ARBA" id="ARBA00023163"/>
    </source>
</evidence>
<dbReference type="SUPFAM" id="SSF48508">
    <property type="entry name" value="Nuclear receptor ligand-binding domain"/>
    <property type="match status" value="1"/>
</dbReference>
<evidence type="ECO:0000313" key="12">
    <source>
        <dbReference type="Proteomes" id="UP000008068"/>
    </source>
</evidence>
<dbReference type="PANTHER" id="PTHR45805">
    <property type="entry name" value="NUCLEAR HORMONE RECEPTOR HR3-RELATED"/>
    <property type="match status" value="1"/>
</dbReference>
<keyword evidence="7" id="KW-0804">Transcription</keyword>
<accession>G0P338</accession>
<dbReference type="Gene3D" id="3.30.50.10">
    <property type="entry name" value="Erythroid Transcription Factor GATA-1, subunit A"/>
    <property type="match status" value="1"/>
</dbReference>
<dbReference type="PRINTS" id="PR00047">
    <property type="entry name" value="STROIDFINGER"/>
</dbReference>
<dbReference type="OrthoDB" id="10018779at2759"/>
<dbReference type="Pfam" id="PF00105">
    <property type="entry name" value="zf-C4"/>
    <property type="match status" value="1"/>
</dbReference>
<evidence type="ECO:0000256" key="9">
    <source>
        <dbReference type="ARBA" id="ARBA00023242"/>
    </source>
</evidence>
<dbReference type="PROSITE" id="PS51030">
    <property type="entry name" value="NUCLEAR_REC_DBD_2"/>
    <property type="match status" value="1"/>
</dbReference>
<keyword evidence="3" id="KW-0863">Zinc-finger</keyword>
<keyword evidence="2" id="KW-0479">Metal-binding</keyword>